<dbReference type="GO" id="GO:0005849">
    <property type="term" value="C:mRNA cleavage factor complex"/>
    <property type="evidence" value="ECO:0007669"/>
    <property type="project" value="TreeGrafter"/>
</dbReference>
<evidence type="ECO:0000259" key="2">
    <source>
        <dbReference type="PROSITE" id="PS51391"/>
    </source>
</evidence>
<gene>
    <name evidence="3" type="ORF">PXEA_LOCUS36198</name>
</gene>
<dbReference type="InterPro" id="IPR008942">
    <property type="entry name" value="ENTH_VHS"/>
</dbReference>
<dbReference type="Pfam" id="PF04818">
    <property type="entry name" value="CID"/>
    <property type="match status" value="1"/>
</dbReference>
<keyword evidence="4" id="KW-1185">Reference proteome</keyword>
<evidence type="ECO:0000313" key="3">
    <source>
        <dbReference type="EMBL" id="VEL42758.1"/>
    </source>
</evidence>
<dbReference type="InterPro" id="IPR006569">
    <property type="entry name" value="CID_dom"/>
</dbReference>
<evidence type="ECO:0000256" key="1">
    <source>
        <dbReference type="SAM" id="MobiDB-lite"/>
    </source>
</evidence>
<dbReference type="AlphaFoldDB" id="A0A448XR32"/>
<feature type="region of interest" description="Disordered" evidence="1">
    <location>
        <begin position="298"/>
        <end position="330"/>
    </location>
</feature>
<feature type="compositionally biased region" description="Polar residues" evidence="1">
    <location>
        <begin position="299"/>
        <end position="319"/>
    </location>
</feature>
<sequence length="457" mass="51470">MLSSAALLDEFKKDLANLKDNDKYKINALTYFARDYLDQSGIPEGVVAATTSNVRSVSSGLKLIALYVIDSIVKNVGGVYRMLFSDGIVDLFVHSFESIRDEKGRIKLYNLRATWRDVFPNSRMYELDVRVREHDPAWPLLAKPDDVRSSIRSLPNVPKISKAKAEDSSTDQPGESQEHRNSDKSDTHTNSRDPRLNRNIKHSPITEEKCSPLDEFMIDRSGDKTMESKARKQGKKSMQPREDASQPLFGVRDKDMRPQDSPSLPAISPARSGIWSSYFGKHSEVISRRASQDIDMRFSCSNQKPQSSPTEESNLSPTLPHSPRDPRIPLKSAIAPVPQNAHAPRTSYCDSLPLASHYRQSAPVPRQSRSPISQEPEFHRSHLPVYPSLPPLPPFPRDHHPRRSPSSLPRVPPISGPTWNVEIEGFPDMINIGVDPRMLSLVTHPRPPRRITIDGYQ</sequence>
<dbReference type="GO" id="GO:0006369">
    <property type="term" value="P:termination of RNA polymerase II transcription"/>
    <property type="evidence" value="ECO:0007669"/>
    <property type="project" value="InterPro"/>
</dbReference>
<dbReference type="Proteomes" id="UP000784294">
    <property type="component" value="Unassembled WGS sequence"/>
</dbReference>
<feature type="region of interest" description="Disordered" evidence="1">
    <location>
        <begin position="151"/>
        <end position="271"/>
    </location>
</feature>
<feature type="compositionally biased region" description="Basic and acidic residues" evidence="1">
    <location>
        <begin position="176"/>
        <end position="196"/>
    </location>
</feature>
<dbReference type="PANTHER" id="PTHR15921">
    <property type="entry name" value="PRE-MRNA CLEAVAGE COMPLEX II"/>
    <property type="match status" value="1"/>
</dbReference>
<feature type="compositionally biased region" description="Basic and acidic residues" evidence="1">
    <location>
        <begin position="204"/>
        <end position="230"/>
    </location>
</feature>
<reference evidence="3" key="1">
    <citation type="submission" date="2018-11" db="EMBL/GenBank/DDBJ databases">
        <authorList>
            <consortium name="Pathogen Informatics"/>
        </authorList>
    </citation>
    <scope>NUCLEOTIDE SEQUENCE</scope>
</reference>
<dbReference type="OrthoDB" id="343582at2759"/>
<dbReference type="Gene3D" id="1.25.40.90">
    <property type="match status" value="1"/>
</dbReference>
<organism evidence="3 4">
    <name type="scientific">Protopolystoma xenopodis</name>
    <dbReference type="NCBI Taxonomy" id="117903"/>
    <lineage>
        <taxon>Eukaryota</taxon>
        <taxon>Metazoa</taxon>
        <taxon>Spiralia</taxon>
        <taxon>Lophotrochozoa</taxon>
        <taxon>Platyhelminthes</taxon>
        <taxon>Monogenea</taxon>
        <taxon>Polyopisthocotylea</taxon>
        <taxon>Polystomatidea</taxon>
        <taxon>Polystomatidae</taxon>
        <taxon>Protopolystoma</taxon>
    </lineage>
</organism>
<dbReference type="GO" id="GO:0003729">
    <property type="term" value="F:mRNA binding"/>
    <property type="evidence" value="ECO:0007669"/>
    <property type="project" value="InterPro"/>
</dbReference>
<dbReference type="InterPro" id="IPR047415">
    <property type="entry name" value="Pcf11_CID"/>
</dbReference>
<feature type="non-terminal residue" evidence="3">
    <location>
        <position position="457"/>
    </location>
</feature>
<dbReference type="EMBL" id="CAAALY010276402">
    <property type="protein sequence ID" value="VEL42758.1"/>
    <property type="molecule type" value="Genomic_DNA"/>
</dbReference>
<dbReference type="GO" id="GO:0000993">
    <property type="term" value="F:RNA polymerase II complex binding"/>
    <property type="evidence" value="ECO:0007669"/>
    <property type="project" value="InterPro"/>
</dbReference>
<dbReference type="GO" id="GO:0005737">
    <property type="term" value="C:cytoplasm"/>
    <property type="evidence" value="ECO:0007669"/>
    <property type="project" value="TreeGrafter"/>
</dbReference>
<comment type="caution">
    <text evidence="3">The sequence shown here is derived from an EMBL/GenBank/DDBJ whole genome shotgun (WGS) entry which is preliminary data.</text>
</comment>
<dbReference type="GO" id="GO:0031124">
    <property type="term" value="P:mRNA 3'-end processing"/>
    <property type="evidence" value="ECO:0007669"/>
    <property type="project" value="InterPro"/>
</dbReference>
<protein>
    <recommendedName>
        <fullName evidence="2">CID domain-containing protein</fullName>
    </recommendedName>
</protein>
<dbReference type="PANTHER" id="PTHR15921:SF3">
    <property type="entry name" value="PRE-MRNA CLEAVAGE COMPLEX 2 PROTEIN PCF11"/>
    <property type="match status" value="1"/>
</dbReference>
<dbReference type="PROSITE" id="PS51391">
    <property type="entry name" value="CID"/>
    <property type="match status" value="1"/>
</dbReference>
<dbReference type="SMART" id="SM00582">
    <property type="entry name" value="RPR"/>
    <property type="match status" value="1"/>
</dbReference>
<name>A0A448XR32_9PLAT</name>
<evidence type="ECO:0000313" key="4">
    <source>
        <dbReference type="Proteomes" id="UP000784294"/>
    </source>
</evidence>
<feature type="domain" description="CID" evidence="2">
    <location>
        <begin position="3"/>
        <end position="135"/>
    </location>
</feature>
<accession>A0A448XR32</accession>
<proteinExistence type="predicted"/>
<dbReference type="SUPFAM" id="SSF48464">
    <property type="entry name" value="ENTH/VHS domain"/>
    <property type="match status" value="1"/>
</dbReference>
<feature type="region of interest" description="Disordered" evidence="1">
    <location>
        <begin position="381"/>
        <end position="414"/>
    </location>
</feature>
<dbReference type="CDD" id="cd16982">
    <property type="entry name" value="CID_Pcf11"/>
    <property type="match status" value="1"/>
</dbReference>
<dbReference type="InterPro" id="IPR045154">
    <property type="entry name" value="PCF11-like"/>
</dbReference>